<accession>A0A2P5D0R2</accession>
<proteinExistence type="predicted"/>
<keyword evidence="3" id="KW-1185">Reference proteome</keyword>
<gene>
    <name evidence="2" type="ORF">PanWU01x14_106560</name>
</gene>
<organism evidence="2 3">
    <name type="scientific">Parasponia andersonii</name>
    <name type="common">Sponia andersonii</name>
    <dbReference type="NCBI Taxonomy" id="3476"/>
    <lineage>
        <taxon>Eukaryota</taxon>
        <taxon>Viridiplantae</taxon>
        <taxon>Streptophyta</taxon>
        <taxon>Embryophyta</taxon>
        <taxon>Tracheophyta</taxon>
        <taxon>Spermatophyta</taxon>
        <taxon>Magnoliopsida</taxon>
        <taxon>eudicotyledons</taxon>
        <taxon>Gunneridae</taxon>
        <taxon>Pentapetalae</taxon>
        <taxon>rosids</taxon>
        <taxon>fabids</taxon>
        <taxon>Rosales</taxon>
        <taxon>Cannabaceae</taxon>
        <taxon>Parasponia</taxon>
    </lineage>
</organism>
<evidence type="ECO:0000313" key="3">
    <source>
        <dbReference type="Proteomes" id="UP000237105"/>
    </source>
</evidence>
<feature type="region of interest" description="Disordered" evidence="1">
    <location>
        <begin position="1"/>
        <end position="22"/>
    </location>
</feature>
<feature type="non-terminal residue" evidence="2">
    <location>
        <position position="98"/>
    </location>
</feature>
<evidence type="ECO:0000313" key="2">
    <source>
        <dbReference type="EMBL" id="PON66870.1"/>
    </source>
</evidence>
<evidence type="ECO:0000256" key="1">
    <source>
        <dbReference type="SAM" id="MobiDB-lite"/>
    </source>
</evidence>
<protein>
    <submittedName>
        <fullName evidence="2">Uncharacterized protein</fullName>
    </submittedName>
</protein>
<comment type="caution">
    <text evidence="2">The sequence shown here is derived from an EMBL/GenBank/DDBJ whole genome shotgun (WGS) entry which is preliminary data.</text>
</comment>
<dbReference type="EMBL" id="JXTB01000076">
    <property type="protein sequence ID" value="PON66870.1"/>
    <property type="molecule type" value="Genomic_DNA"/>
</dbReference>
<dbReference type="AlphaFoldDB" id="A0A2P5D0R2"/>
<reference evidence="3" key="1">
    <citation type="submission" date="2016-06" db="EMBL/GenBank/DDBJ databases">
        <title>Parallel loss of symbiosis genes in relatives of nitrogen-fixing non-legume Parasponia.</title>
        <authorList>
            <person name="Van Velzen R."/>
            <person name="Holmer R."/>
            <person name="Bu F."/>
            <person name="Rutten L."/>
            <person name="Van Zeijl A."/>
            <person name="Liu W."/>
            <person name="Santuari L."/>
            <person name="Cao Q."/>
            <person name="Sharma T."/>
            <person name="Shen D."/>
            <person name="Roswanjaya Y."/>
            <person name="Wardhani T."/>
            <person name="Kalhor M.S."/>
            <person name="Jansen J."/>
            <person name="Van den Hoogen J."/>
            <person name="Gungor B."/>
            <person name="Hartog M."/>
            <person name="Hontelez J."/>
            <person name="Verver J."/>
            <person name="Yang W.-C."/>
            <person name="Schijlen E."/>
            <person name="Repin R."/>
            <person name="Schilthuizen M."/>
            <person name="Schranz E."/>
            <person name="Heidstra R."/>
            <person name="Miyata K."/>
            <person name="Fedorova E."/>
            <person name="Kohlen W."/>
            <person name="Bisseling T."/>
            <person name="Smit S."/>
            <person name="Geurts R."/>
        </authorList>
    </citation>
    <scope>NUCLEOTIDE SEQUENCE [LARGE SCALE GENOMIC DNA]</scope>
    <source>
        <strain evidence="3">cv. WU1-14</strain>
    </source>
</reference>
<sequence length="98" mass="10827">MKRKGAPTQQTRPNQGKRPKTDQWTITITISPCPSCGKNHSRECRKGAGLCLKNGNRGHFIKNYPEMKNNQKKPGGKLYAMAETVVGDETEADPSVIT</sequence>
<name>A0A2P5D0R2_PARAD</name>
<dbReference type="OrthoDB" id="2272416at2759"/>
<dbReference type="Proteomes" id="UP000237105">
    <property type="component" value="Unassembled WGS sequence"/>
</dbReference>